<gene>
    <name evidence="2" type="ORF">VA596_22085</name>
</gene>
<sequence>MIDFPMDPRAYVWIPPRMATRLRRTLPLLGGFTTVVAVAMCIAVPVLGYTLPTSHNAANGIPVMLGVFSAVMLLMTGIALLFAPTWVEVGHHRAGTGPILRLRPASISVGPLCGGAVSIVVMPLFYLSYSSGLTWSEPQVDGEIQISFGIFVFMVMPLVAFVLGCVDLAIGLPVLRPSPRTIQRYAR</sequence>
<evidence type="ECO:0008006" key="4">
    <source>
        <dbReference type="Google" id="ProtNLM"/>
    </source>
</evidence>
<feature type="transmembrane region" description="Helical" evidence="1">
    <location>
        <begin position="104"/>
        <end position="126"/>
    </location>
</feature>
<keyword evidence="1" id="KW-0472">Membrane</keyword>
<dbReference type="EMBL" id="JAYFSI010000004">
    <property type="protein sequence ID" value="MEA5362242.1"/>
    <property type="molecule type" value="Genomic_DNA"/>
</dbReference>
<keyword evidence="3" id="KW-1185">Reference proteome</keyword>
<evidence type="ECO:0000256" key="1">
    <source>
        <dbReference type="SAM" id="Phobius"/>
    </source>
</evidence>
<dbReference type="RefSeq" id="WP_323329694.1">
    <property type="nucleotide sequence ID" value="NZ_JAYFSI010000004.1"/>
</dbReference>
<dbReference type="Proteomes" id="UP001304298">
    <property type="component" value="Unassembled WGS sequence"/>
</dbReference>
<evidence type="ECO:0000313" key="3">
    <source>
        <dbReference type="Proteomes" id="UP001304298"/>
    </source>
</evidence>
<feature type="transmembrane region" description="Helical" evidence="1">
    <location>
        <begin position="146"/>
        <end position="175"/>
    </location>
</feature>
<proteinExistence type="predicted"/>
<reference evidence="2 3" key="1">
    <citation type="submission" date="2023-12" db="EMBL/GenBank/DDBJ databases">
        <title>Amycolatopsis sp. V23-08.</title>
        <authorList>
            <person name="Somphong A."/>
        </authorList>
    </citation>
    <scope>NUCLEOTIDE SEQUENCE [LARGE SCALE GENOMIC DNA]</scope>
    <source>
        <strain evidence="2 3">V23-08</strain>
    </source>
</reference>
<name>A0ABU5R7P1_9PSEU</name>
<keyword evidence="1" id="KW-1133">Transmembrane helix</keyword>
<feature type="transmembrane region" description="Helical" evidence="1">
    <location>
        <begin position="26"/>
        <end position="49"/>
    </location>
</feature>
<organism evidence="2 3">
    <name type="scientific">Amycolatopsis heterodermiae</name>
    <dbReference type="NCBI Taxonomy" id="3110235"/>
    <lineage>
        <taxon>Bacteria</taxon>
        <taxon>Bacillati</taxon>
        <taxon>Actinomycetota</taxon>
        <taxon>Actinomycetes</taxon>
        <taxon>Pseudonocardiales</taxon>
        <taxon>Pseudonocardiaceae</taxon>
        <taxon>Amycolatopsis</taxon>
    </lineage>
</organism>
<feature type="transmembrane region" description="Helical" evidence="1">
    <location>
        <begin position="61"/>
        <end position="83"/>
    </location>
</feature>
<accession>A0ABU5R7P1</accession>
<evidence type="ECO:0000313" key="2">
    <source>
        <dbReference type="EMBL" id="MEA5362242.1"/>
    </source>
</evidence>
<comment type="caution">
    <text evidence="2">The sequence shown here is derived from an EMBL/GenBank/DDBJ whole genome shotgun (WGS) entry which is preliminary data.</text>
</comment>
<protein>
    <recommendedName>
        <fullName evidence="4">Transporter</fullName>
    </recommendedName>
</protein>
<keyword evidence="1" id="KW-0812">Transmembrane</keyword>